<comment type="caution">
    <text evidence="7">The sequence shown here is derived from an EMBL/GenBank/DDBJ whole genome shotgun (WGS) entry which is preliminary data.</text>
</comment>
<dbReference type="Gene3D" id="3.60.15.30">
    <property type="entry name" value="Metallo-beta-lactamase domain"/>
    <property type="match status" value="1"/>
</dbReference>
<evidence type="ECO:0000313" key="7">
    <source>
        <dbReference type="EMBL" id="MCZ2686848.1"/>
    </source>
</evidence>
<dbReference type="AlphaFoldDB" id="A0A9Q4JBS6"/>
<dbReference type="SUPFAM" id="SSF56281">
    <property type="entry name" value="Metallo-hydrolase/oxidoreductase"/>
    <property type="match status" value="1"/>
</dbReference>
<sequence length="363" mass="40711">MKIKLMVLAVLLLLSSQMGWAQTDASRFTKEKNNQVKEYLPFDNKDDFRDAGRGFIATIDQPAILNTDGSVAFDLDGWNFLNKDAPATVNPSLWRQSQLNKTHGLFEVLPGKIYQIRGFDLANMTFVRTEQGWVIIDVETSNATAKAGYDLVKKHLGDLPVKAIVFTHPHVDHYAGVEAIIEGAPNKDIEIITPKGFFEHAISENATAGTTMGRRAVYMYGALLPKDEKGSVGSGLGQVNAYGKQSNALPTIEIARTGEKLNIDGLEMEFIFAEATEAPTEIMIYLPQYKAFCTAEEMNHTLHNLLTLRGAQVRNGRNWSKTIDEAIRLYGDKVEVSFGTHHWPTWGNREIVTFWENQRDLYR</sequence>
<keyword evidence="1" id="KW-0479">Metal-binding</keyword>
<evidence type="ECO:0000256" key="1">
    <source>
        <dbReference type="ARBA" id="ARBA00022723"/>
    </source>
</evidence>
<protein>
    <submittedName>
        <fullName evidence="7">MBL fold metallo-hydrolase</fullName>
    </submittedName>
</protein>
<evidence type="ECO:0000313" key="8">
    <source>
        <dbReference type="Proteomes" id="UP001079672"/>
    </source>
</evidence>
<dbReference type="SMART" id="SM00849">
    <property type="entry name" value="Lactamase_B"/>
    <property type="match status" value="1"/>
</dbReference>
<dbReference type="Pfam" id="PF00753">
    <property type="entry name" value="Lactamase_B"/>
    <property type="match status" value="1"/>
</dbReference>
<name>A0A9Q4JBS6_BACFG</name>
<keyword evidence="3" id="KW-0862">Zinc</keyword>
<proteinExistence type="inferred from homology"/>
<dbReference type="PANTHER" id="PTHR43223">
    <property type="entry name" value="ALKYL/ARYL-SULFATASE"/>
    <property type="match status" value="1"/>
</dbReference>
<dbReference type="EMBL" id="JAPTZU010000002">
    <property type="protein sequence ID" value="MCZ2686848.1"/>
    <property type="molecule type" value="Genomic_DNA"/>
</dbReference>
<evidence type="ECO:0000256" key="4">
    <source>
        <dbReference type="ARBA" id="ARBA00033751"/>
    </source>
</evidence>
<keyword evidence="2" id="KW-0378">Hydrolase</keyword>
<dbReference type="GO" id="GO:0018741">
    <property type="term" value="F:linear primary-alkylsulfatase activity"/>
    <property type="evidence" value="ECO:0007669"/>
    <property type="project" value="InterPro"/>
</dbReference>
<dbReference type="InterPro" id="IPR036866">
    <property type="entry name" value="RibonucZ/Hydroxyglut_hydro"/>
</dbReference>
<dbReference type="GO" id="GO:0018909">
    <property type="term" value="P:dodecyl sulfate metabolic process"/>
    <property type="evidence" value="ECO:0007669"/>
    <property type="project" value="InterPro"/>
</dbReference>
<dbReference type="InterPro" id="IPR001279">
    <property type="entry name" value="Metallo-B-lactamas"/>
</dbReference>
<dbReference type="Proteomes" id="UP001079672">
    <property type="component" value="Unassembled WGS sequence"/>
</dbReference>
<comment type="similarity">
    <text evidence="4">Belongs to the metallo-beta-lactamase superfamily. Type III sulfatase family.</text>
</comment>
<evidence type="ECO:0000256" key="5">
    <source>
        <dbReference type="SAM" id="SignalP"/>
    </source>
</evidence>
<dbReference type="CDD" id="cd07710">
    <property type="entry name" value="arylsulfatase_Sdsa1-like_MBL-fold"/>
    <property type="match status" value="1"/>
</dbReference>
<reference evidence="7" key="1">
    <citation type="submission" date="2022-12" db="EMBL/GenBank/DDBJ databases">
        <title>Development of a Multilocus Sequence Typing Scheme for Bacteroides fragilis Based on Whole Genome Sequencing Data and Clinical Application.</title>
        <authorList>
            <person name="Nielsen F.D."/>
            <person name="Justesen U.S."/>
        </authorList>
    </citation>
    <scope>NUCLEOTIDE SEQUENCE</scope>
    <source>
        <strain evidence="7">BF_AM_ODE_DK_2015_4</strain>
    </source>
</reference>
<evidence type="ECO:0000256" key="2">
    <source>
        <dbReference type="ARBA" id="ARBA00022801"/>
    </source>
</evidence>
<keyword evidence="5" id="KW-0732">Signal</keyword>
<dbReference type="FunFam" id="3.60.15.30:FF:000001">
    <property type="entry name" value="Alkyl/aryl-sulfatase BDS1"/>
    <property type="match status" value="1"/>
</dbReference>
<dbReference type="InterPro" id="IPR052195">
    <property type="entry name" value="Bact_Alkyl/Aryl-Sulfatase"/>
</dbReference>
<organism evidence="7 8">
    <name type="scientific">Bacteroides fragilis</name>
    <dbReference type="NCBI Taxonomy" id="817"/>
    <lineage>
        <taxon>Bacteria</taxon>
        <taxon>Pseudomonadati</taxon>
        <taxon>Bacteroidota</taxon>
        <taxon>Bacteroidia</taxon>
        <taxon>Bacteroidales</taxon>
        <taxon>Bacteroidaceae</taxon>
        <taxon>Bacteroides</taxon>
    </lineage>
</organism>
<evidence type="ECO:0000256" key="3">
    <source>
        <dbReference type="ARBA" id="ARBA00022833"/>
    </source>
</evidence>
<dbReference type="InterPro" id="IPR044097">
    <property type="entry name" value="Bds1/SdsA1_MBL-fold"/>
</dbReference>
<feature type="signal peptide" evidence="5">
    <location>
        <begin position="1"/>
        <end position="21"/>
    </location>
</feature>
<gene>
    <name evidence="7" type="ORF">O1433_04950</name>
</gene>
<dbReference type="GO" id="GO:0046872">
    <property type="term" value="F:metal ion binding"/>
    <property type="evidence" value="ECO:0007669"/>
    <property type="project" value="UniProtKB-KW"/>
</dbReference>
<accession>A0A9Q4JBS6</accession>
<dbReference type="PANTHER" id="PTHR43223:SF1">
    <property type="entry name" value="ALKYL_ARYL-SULFATASE BDS1"/>
    <property type="match status" value="1"/>
</dbReference>
<evidence type="ECO:0000259" key="6">
    <source>
        <dbReference type="SMART" id="SM00849"/>
    </source>
</evidence>
<dbReference type="RefSeq" id="WP_233481271.1">
    <property type="nucleotide sequence ID" value="NZ_CP037440.1"/>
</dbReference>
<feature type="domain" description="Metallo-beta-lactamase" evidence="6">
    <location>
        <begin position="121"/>
        <end position="341"/>
    </location>
</feature>
<feature type="chain" id="PRO_5040516486" evidence="5">
    <location>
        <begin position="22"/>
        <end position="363"/>
    </location>
</feature>